<keyword evidence="1" id="KW-0472">Membrane</keyword>
<keyword evidence="1" id="KW-0812">Transmembrane</keyword>
<dbReference type="RefSeq" id="WP_266120079.1">
    <property type="nucleotide sequence ID" value="NZ_JAPKNA010000001.1"/>
</dbReference>
<organism evidence="2 3">
    <name type="scientific">Alcaligenes parafaecalis</name>
    <dbReference type="NCBI Taxonomy" id="171260"/>
    <lineage>
        <taxon>Bacteria</taxon>
        <taxon>Pseudomonadati</taxon>
        <taxon>Pseudomonadota</taxon>
        <taxon>Betaproteobacteria</taxon>
        <taxon>Burkholderiales</taxon>
        <taxon>Alcaligenaceae</taxon>
        <taxon>Alcaligenes</taxon>
    </lineage>
</organism>
<feature type="transmembrane region" description="Helical" evidence="1">
    <location>
        <begin position="38"/>
        <end position="56"/>
    </location>
</feature>
<evidence type="ECO:0000313" key="3">
    <source>
        <dbReference type="Proteomes" id="UP001209916"/>
    </source>
</evidence>
<comment type="caution">
    <text evidence="2">The sequence shown here is derived from an EMBL/GenBank/DDBJ whole genome shotgun (WGS) entry which is preliminary data.</text>
</comment>
<accession>A0ABT3VJ05</accession>
<reference evidence="2 3" key="1">
    <citation type="submission" date="2022-11" db="EMBL/GenBank/DDBJ databases">
        <title>Biodiversity and phylogenetic relationships of bacteria.</title>
        <authorList>
            <person name="Machado R.A.R."/>
            <person name="Bhat A."/>
            <person name="Loulou A."/>
            <person name="Kallel S."/>
        </authorList>
    </citation>
    <scope>NUCLEOTIDE SEQUENCE [LARGE SCALE GENOMIC DNA]</scope>
    <source>
        <strain evidence="2 3">DSM 13975</strain>
    </source>
</reference>
<dbReference type="Proteomes" id="UP001209916">
    <property type="component" value="Unassembled WGS sequence"/>
</dbReference>
<sequence length="57" mass="6226">MAATTTIIIVGLYLLVTVLLGVTLCYTRPKSWKRDTALLMITPLAVPVVYGLFTLLS</sequence>
<name>A0ABT3VJ05_9BURK</name>
<keyword evidence="3" id="KW-1185">Reference proteome</keyword>
<dbReference type="EMBL" id="JAPKNA010000001">
    <property type="protein sequence ID" value="MCX5463096.1"/>
    <property type="molecule type" value="Genomic_DNA"/>
</dbReference>
<feature type="transmembrane region" description="Helical" evidence="1">
    <location>
        <begin position="6"/>
        <end position="26"/>
    </location>
</feature>
<proteinExistence type="predicted"/>
<evidence type="ECO:0000256" key="1">
    <source>
        <dbReference type="SAM" id="Phobius"/>
    </source>
</evidence>
<gene>
    <name evidence="2" type="ORF">OSH09_02795</name>
</gene>
<keyword evidence="1" id="KW-1133">Transmembrane helix</keyword>
<evidence type="ECO:0000313" key="2">
    <source>
        <dbReference type="EMBL" id="MCX5463096.1"/>
    </source>
</evidence>
<evidence type="ECO:0008006" key="4">
    <source>
        <dbReference type="Google" id="ProtNLM"/>
    </source>
</evidence>
<protein>
    <recommendedName>
        <fullName evidence="4">Cardiolipin synthase N-terminal domain-containing protein</fullName>
    </recommendedName>
</protein>